<accession>A0A377N7Y2</accession>
<name>A0A377N7Y2_9GAMM</name>
<evidence type="ECO:0000256" key="1">
    <source>
        <dbReference type="ARBA" id="ARBA00022448"/>
    </source>
</evidence>
<sequence length="94" mass="10674">MPLLGVDENTVMTNRHRVSRLGVLQWADIRQYTQDIIARMRVKAASTTTPIGTLSGGNQQKVVIGRWVYAKAACYCSMSRRAGWMSKLKTRFIR</sequence>
<dbReference type="Proteomes" id="UP000254304">
    <property type="component" value="Unassembled WGS sequence"/>
</dbReference>
<dbReference type="PANTHER" id="PTHR43790">
    <property type="entry name" value="CARBOHYDRATE TRANSPORT ATP-BINDING PROTEIN MG119-RELATED"/>
    <property type="match status" value="1"/>
</dbReference>
<gene>
    <name evidence="5" type="primary">mglA_3</name>
    <name evidence="5" type="ORF">NCTC12157_00428</name>
</gene>
<dbReference type="AlphaFoldDB" id="A0A377N7Y2"/>
<evidence type="ECO:0000256" key="3">
    <source>
        <dbReference type="ARBA" id="ARBA00022741"/>
    </source>
</evidence>
<proteinExistence type="predicted"/>
<protein>
    <submittedName>
        <fullName evidence="5">Galactose/methyl galactoside import ATP-binding protein MglA</fullName>
        <ecNumber evidence="5">3.6.3.17</ecNumber>
    </submittedName>
</protein>
<dbReference type="GO" id="GO:0005524">
    <property type="term" value="F:ATP binding"/>
    <property type="evidence" value="ECO:0007669"/>
    <property type="project" value="UniProtKB-KW"/>
</dbReference>
<dbReference type="EMBL" id="UGGO01000001">
    <property type="protein sequence ID" value="STQ42762.1"/>
    <property type="molecule type" value="Genomic_DNA"/>
</dbReference>
<keyword evidence="3" id="KW-0547">Nucleotide-binding</keyword>
<evidence type="ECO:0000256" key="4">
    <source>
        <dbReference type="ARBA" id="ARBA00022840"/>
    </source>
</evidence>
<keyword evidence="4 5" id="KW-0067">ATP-binding</keyword>
<evidence type="ECO:0000313" key="5">
    <source>
        <dbReference type="EMBL" id="STQ42762.1"/>
    </source>
</evidence>
<dbReference type="InterPro" id="IPR027417">
    <property type="entry name" value="P-loop_NTPase"/>
</dbReference>
<evidence type="ECO:0000313" key="6">
    <source>
        <dbReference type="Proteomes" id="UP000254304"/>
    </source>
</evidence>
<dbReference type="PANTHER" id="PTHR43790:SF9">
    <property type="entry name" value="GALACTOFURANOSE TRANSPORTER ATP-BINDING PROTEIN YTFR"/>
    <property type="match status" value="1"/>
</dbReference>
<evidence type="ECO:0000256" key="2">
    <source>
        <dbReference type="ARBA" id="ARBA00022737"/>
    </source>
</evidence>
<dbReference type="GO" id="GO:0016787">
    <property type="term" value="F:hydrolase activity"/>
    <property type="evidence" value="ECO:0007669"/>
    <property type="project" value="UniProtKB-KW"/>
</dbReference>
<dbReference type="EC" id="3.6.3.17" evidence="5"/>
<dbReference type="InterPro" id="IPR050107">
    <property type="entry name" value="ABC_carbohydrate_import_ATPase"/>
</dbReference>
<keyword evidence="2" id="KW-0677">Repeat</keyword>
<keyword evidence="5" id="KW-0378">Hydrolase</keyword>
<dbReference type="SUPFAM" id="SSF52540">
    <property type="entry name" value="P-loop containing nucleoside triphosphate hydrolases"/>
    <property type="match status" value="1"/>
</dbReference>
<keyword evidence="1" id="KW-0813">Transport</keyword>
<reference evidence="5 6" key="1">
    <citation type="submission" date="2018-06" db="EMBL/GenBank/DDBJ databases">
        <authorList>
            <consortium name="Pathogen Informatics"/>
            <person name="Doyle S."/>
        </authorList>
    </citation>
    <scope>NUCLEOTIDE SEQUENCE [LARGE SCALE GENOMIC DNA]</scope>
    <source>
        <strain evidence="5 6">NCTC12157</strain>
    </source>
</reference>
<organism evidence="5 6">
    <name type="scientific">Ewingella americana</name>
    <dbReference type="NCBI Taxonomy" id="41202"/>
    <lineage>
        <taxon>Bacteria</taxon>
        <taxon>Pseudomonadati</taxon>
        <taxon>Pseudomonadota</taxon>
        <taxon>Gammaproteobacteria</taxon>
        <taxon>Enterobacterales</taxon>
        <taxon>Yersiniaceae</taxon>
        <taxon>Ewingella</taxon>
    </lineage>
</organism>